<dbReference type="InterPro" id="IPR001647">
    <property type="entry name" value="HTH_TetR"/>
</dbReference>
<evidence type="ECO:0000313" key="5">
    <source>
        <dbReference type="Proteomes" id="UP000746751"/>
    </source>
</evidence>
<dbReference type="GO" id="GO:0003677">
    <property type="term" value="F:DNA binding"/>
    <property type="evidence" value="ECO:0007669"/>
    <property type="project" value="UniProtKB-UniRule"/>
</dbReference>
<sequence>MRKPSQAAELTRANMTKAFWDLYMVKPIEKITIREITDHAGYNRATFYLYYRDVYDLFEQIEDDILDQVRTLVQDRLLAGDTLDFNHHMGMILELAQRFDGYLPRLMNGDPSFGDRLKEIIAPLLDRFILPECGLSEAEQGVLREFYLSGLLGAITQWMSSERRMPINRLIELLVAAAIPRKSAARA</sequence>
<evidence type="ECO:0000259" key="3">
    <source>
        <dbReference type="PROSITE" id="PS50977"/>
    </source>
</evidence>
<reference evidence="4" key="2">
    <citation type="submission" date="2021-09" db="EMBL/GenBank/DDBJ databases">
        <authorList>
            <person name="Gilroy R."/>
        </authorList>
    </citation>
    <scope>NUCLEOTIDE SEQUENCE</scope>
    <source>
        <strain evidence="4">ChiGjej2B2-7701</strain>
    </source>
</reference>
<evidence type="ECO:0000313" key="4">
    <source>
        <dbReference type="EMBL" id="HJG31630.1"/>
    </source>
</evidence>
<dbReference type="PANTHER" id="PTHR43479">
    <property type="entry name" value="ACREF/ENVCD OPERON REPRESSOR-RELATED"/>
    <property type="match status" value="1"/>
</dbReference>
<proteinExistence type="predicted"/>
<dbReference type="InterPro" id="IPR039532">
    <property type="entry name" value="TetR_C_Firmicutes"/>
</dbReference>
<feature type="DNA-binding region" description="H-T-H motif" evidence="2">
    <location>
        <begin position="32"/>
        <end position="51"/>
    </location>
</feature>
<feature type="domain" description="HTH tetR-type" evidence="3">
    <location>
        <begin position="9"/>
        <end position="69"/>
    </location>
</feature>
<dbReference type="InterPro" id="IPR009057">
    <property type="entry name" value="Homeodomain-like_sf"/>
</dbReference>
<gene>
    <name evidence="4" type="ORF">K8U80_09615</name>
</gene>
<organism evidence="4 5">
    <name type="scientific">Collinsella ihumii</name>
    <dbReference type="NCBI Taxonomy" id="1720204"/>
    <lineage>
        <taxon>Bacteria</taxon>
        <taxon>Bacillati</taxon>
        <taxon>Actinomycetota</taxon>
        <taxon>Coriobacteriia</taxon>
        <taxon>Coriobacteriales</taxon>
        <taxon>Coriobacteriaceae</taxon>
        <taxon>Collinsella</taxon>
    </lineage>
</organism>
<dbReference type="Pfam" id="PF00440">
    <property type="entry name" value="TetR_N"/>
    <property type="match status" value="1"/>
</dbReference>
<evidence type="ECO:0000256" key="2">
    <source>
        <dbReference type="PROSITE-ProRule" id="PRU00335"/>
    </source>
</evidence>
<dbReference type="Proteomes" id="UP000746751">
    <property type="component" value="Unassembled WGS sequence"/>
</dbReference>
<protein>
    <submittedName>
        <fullName evidence="4">TetR/AcrR family transcriptional regulator</fullName>
    </submittedName>
</protein>
<comment type="caution">
    <text evidence="4">The sequence shown here is derived from an EMBL/GenBank/DDBJ whole genome shotgun (WGS) entry which is preliminary data.</text>
</comment>
<accession>A0A921LS31</accession>
<reference evidence="4" key="1">
    <citation type="journal article" date="2021" name="PeerJ">
        <title>Extensive microbial diversity within the chicken gut microbiome revealed by metagenomics and culture.</title>
        <authorList>
            <person name="Gilroy R."/>
            <person name="Ravi A."/>
            <person name="Getino M."/>
            <person name="Pursley I."/>
            <person name="Horton D.L."/>
            <person name="Alikhan N.F."/>
            <person name="Baker D."/>
            <person name="Gharbi K."/>
            <person name="Hall N."/>
            <person name="Watson M."/>
            <person name="Adriaenssens E.M."/>
            <person name="Foster-Nyarko E."/>
            <person name="Jarju S."/>
            <person name="Secka A."/>
            <person name="Antonio M."/>
            <person name="Oren A."/>
            <person name="Chaudhuri R.R."/>
            <person name="La Ragione R."/>
            <person name="Hildebrand F."/>
            <person name="Pallen M.J."/>
        </authorList>
    </citation>
    <scope>NUCLEOTIDE SEQUENCE</scope>
    <source>
        <strain evidence="4">ChiGjej2B2-7701</strain>
    </source>
</reference>
<dbReference type="Gene3D" id="1.10.357.10">
    <property type="entry name" value="Tetracycline Repressor, domain 2"/>
    <property type="match status" value="1"/>
</dbReference>
<dbReference type="Pfam" id="PF14278">
    <property type="entry name" value="TetR_C_8"/>
    <property type="match status" value="1"/>
</dbReference>
<dbReference type="PANTHER" id="PTHR43479:SF7">
    <property type="entry name" value="TETR-FAMILY TRANSCRIPTIONAL REGULATOR"/>
    <property type="match status" value="1"/>
</dbReference>
<dbReference type="InterPro" id="IPR050624">
    <property type="entry name" value="HTH-type_Tx_Regulator"/>
</dbReference>
<dbReference type="AlphaFoldDB" id="A0A921LS31"/>
<name>A0A921LS31_9ACTN</name>
<dbReference type="PROSITE" id="PS50977">
    <property type="entry name" value="HTH_TETR_2"/>
    <property type="match status" value="1"/>
</dbReference>
<dbReference type="EMBL" id="DYVF01000058">
    <property type="protein sequence ID" value="HJG31630.1"/>
    <property type="molecule type" value="Genomic_DNA"/>
</dbReference>
<dbReference type="SUPFAM" id="SSF46689">
    <property type="entry name" value="Homeodomain-like"/>
    <property type="match status" value="1"/>
</dbReference>
<keyword evidence="1 2" id="KW-0238">DNA-binding</keyword>
<evidence type="ECO:0000256" key="1">
    <source>
        <dbReference type="ARBA" id="ARBA00023125"/>
    </source>
</evidence>